<dbReference type="GO" id="GO:0045116">
    <property type="term" value="P:protein neddylation"/>
    <property type="evidence" value="ECO:0007669"/>
    <property type="project" value="UniProtKB-UniRule"/>
</dbReference>
<dbReference type="KEGG" id="kdj:28965046"/>
<reference evidence="8" key="2">
    <citation type="submission" date="2024-02" db="EMBL/GenBank/DDBJ databases">
        <title>Comparative genomics of Cryptococcus and Kwoniella reveals pathogenesis evolution and contrasting modes of karyotype evolution via chromosome fusion or intercentromeric recombination.</title>
        <authorList>
            <person name="Coelho M.A."/>
            <person name="David-Palma M."/>
            <person name="Shea T."/>
            <person name="Bowers K."/>
            <person name="McGinley-Smith S."/>
            <person name="Mohammad A.W."/>
            <person name="Gnirke A."/>
            <person name="Yurkov A.M."/>
            <person name="Nowrousian M."/>
            <person name="Sun S."/>
            <person name="Cuomo C.A."/>
            <person name="Heitman J."/>
        </authorList>
    </citation>
    <scope>NUCLEOTIDE SEQUENCE</scope>
    <source>
        <strain evidence="8">CBS 10117</strain>
    </source>
</reference>
<dbReference type="SUPFAM" id="SSF69572">
    <property type="entry name" value="Activating enzymes of the ubiquitin-like proteins"/>
    <property type="match status" value="1"/>
</dbReference>
<gene>
    <name evidence="8" type="ORF">I303_101338</name>
</gene>
<keyword evidence="4 5" id="KW-0833">Ubl conjugation pathway</keyword>
<dbReference type="PANTHER" id="PTHR10953">
    <property type="entry name" value="UBIQUITIN-ACTIVATING ENZYME E1"/>
    <property type="match status" value="1"/>
</dbReference>
<dbReference type="GO" id="GO:0005737">
    <property type="term" value="C:cytoplasm"/>
    <property type="evidence" value="ECO:0007669"/>
    <property type="project" value="TreeGrafter"/>
</dbReference>
<keyword evidence="9" id="KW-1185">Reference proteome</keyword>
<evidence type="ECO:0000256" key="5">
    <source>
        <dbReference type="PIRNR" id="PIRNR039099"/>
    </source>
</evidence>
<evidence type="ECO:0000313" key="8">
    <source>
        <dbReference type="EMBL" id="WWC58794.1"/>
    </source>
</evidence>
<proteinExistence type="inferred from homology"/>
<dbReference type="PANTHER" id="PTHR10953:SF29">
    <property type="entry name" value="NEDD8-ACTIVATING ENZYME E1 REGULATORY SUBUNIT"/>
    <property type="match status" value="1"/>
</dbReference>
<sequence>MPSSDPVEEESRPTKITKMDDSLDVTSATTGTSTIPSYRPDAKTRRYDRQLRLWASAGQRSLESARVLLVGCDATGCQALKNLVLPGISHFTILSPDLTTAQDVATNFFLHPDSVGSPIAEESVKYLKELNPAVEGSAKVEDPASLLVTDPAFFTTYTLIIASNVIPSLELELADLLWQTSASVGGSDIPLICIRNSGFIGRVEIQLREHSVVDTHPDTTHTLRLDAPFTSLEHHARSLDLATMDSMEHSHIPWVVLLVRAASIWKESHNGRLPESSEEKAEFKELLKKDKAKGDEENYEEALAQAYRVWGKSELPWETGQILDDDSVKNISTNSKNLHILLHTLSEYVSAPPHLPPTSPSLPDMHSSTTSYVHLQNLYKQEYQSDLKRFKRLLSQTLQNIGLEEETIPDEEVESFAKNVAGVGIIKGTPLRQGKEGKGLIVRAIEDYQYDEYDGSSTCFAMHLALLAAERFYALHKRWPGTKSKADMCEDNQQIEEVLKGIMGGKEVANVFAESIAEVTRGGFGTLPTTAAFLGGVVAQEAIKLVTNQYTPLDNTVIVDLIKSQSAKFKF</sequence>
<comment type="similarity">
    <text evidence="2 5">Belongs to the ubiquitin-activating E1 family. ULA1 subfamily.</text>
</comment>
<dbReference type="Proteomes" id="UP000078595">
    <property type="component" value="Chromosome 1"/>
</dbReference>
<dbReference type="InterPro" id="IPR045886">
    <property type="entry name" value="ThiF/MoeB/HesA"/>
</dbReference>
<feature type="region of interest" description="Disordered" evidence="6">
    <location>
        <begin position="1"/>
        <end position="40"/>
    </location>
</feature>
<organism evidence="8 9">
    <name type="scientific">Kwoniella dejecticola CBS 10117</name>
    <dbReference type="NCBI Taxonomy" id="1296121"/>
    <lineage>
        <taxon>Eukaryota</taxon>
        <taxon>Fungi</taxon>
        <taxon>Dikarya</taxon>
        <taxon>Basidiomycota</taxon>
        <taxon>Agaricomycotina</taxon>
        <taxon>Tremellomycetes</taxon>
        <taxon>Tremellales</taxon>
        <taxon>Cryptococcaceae</taxon>
        <taxon>Kwoniella</taxon>
    </lineage>
</organism>
<reference evidence="8" key="1">
    <citation type="submission" date="2013-07" db="EMBL/GenBank/DDBJ databases">
        <authorList>
            <consortium name="The Broad Institute Genome Sequencing Platform"/>
            <person name="Cuomo C."/>
            <person name="Litvintseva A."/>
            <person name="Chen Y."/>
            <person name="Heitman J."/>
            <person name="Sun S."/>
            <person name="Springer D."/>
            <person name="Dromer F."/>
            <person name="Young S.K."/>
            <person name="Zeng Q."/>
            <person name="Gargeya S."/>
            <person name="Fitzgerald M."/>
            <person name="Abouelleil A."/>
            <person name="Alvarado L."/>
            <person name="Berlin A.M."/>
            <person name="Chapman S.B."/>
            <person name="Dewar J."/>
            <person name="Goldberg J."/>
            <person name="Griggs A."/>
            <person name="Gujja S."/>
            <person name="Hansen M."/>
            <person name="Howarth C."/>
            <person name="Imamovic A."/>
            <person name="Larimer J."/>
            <person name="McCowan C."/>
            <person name="Murphy C."/>
            <person name="Pearson M."/>
            <person name="Priest M."/>
            <person name="Roberts A."/>
            <person name="Saif S."/>
            <person name="Shea T."/>
            <person name="Sykes S."/>
            <person name="Wortman J."/>
            <person name="Nusbaum C."/>
            <person name="Birren B."/>
        </authorList>
    </citation>
    <scope>NUCLEOTIDE SEQUENCE</scope>
    <source>
        <strain evidence="8">CBS 10117</strain>
    </source>
</reference>
<dbReference type="InterPro" id="IPR035985">
    <property type="entry name" value="Ubiquitin-activating_enz"/>
</dbReference>
<comment type="pathway">
    <text evidence="1 5">Protein modification; protein neddylation.</text>
</comment>
<evidence type="ECO:0000313" key="9">
    <source>
        <dbReference type="Proteomes" id="UP000078595"/>
    </source>
</evidence>
<dbReference type="GO" id="GO:0019781">
    <property type="term" value="F:NEDD8 activating enzyme activity"/>
    <property type="evidence" value="ECO:0007669"/>
    <property type="project" value="UniProtKB-UniRule"/>
</dbReference>
<comment type="function">
    <text evidence="5">Regulatory subunit of the dimeric UBA3-ULA1 E1 enzyme.</text>
</comment>
<dbReference type="InterPro" id="IPR030667">
    <property type="entry name" value="APP-BP1"/>
</dbReference>
<dbReference type="RefSeq" id="XP_065824394.1">
    <property type="nucleotide sequence ID" value="XM_065968322.1"/>
</dbReference>
<evidence type="ECO:0000256" key="3">
    <source>
        <dbReference type="ARBA" id="ARBA00015407"/>
    </source>
</evidence>
<protein>
    <recommendedName>
        <fullName evidence="3 5">NEDD8-activating enzyme E1 regulatory subunit</fullName>
    </recommendedName>
</protein>
<dbReference type="EMBL" id="CP144530">
    <property type="protein sequence ID" value="WWC58794.1"/>
    <property type="molecule type" value="Genomic_DNA"/>
</dbReference>
<evidence type="ECO:0000259" key="7">
    <source>
        <dbReference type="Pfam" id="PF00899"/>
    </source>
</evidence>
<dbReference type="GeneID" id="28965046"/>
<dbReference type="Gene3D" id="3.40.50.720">
    <property type="entry name" value="NAD(P)-binding Rossmann-like Domain"/>
    <property type="match status" value="2"/>
</dbReference>
<dbReference type="AlphaFoldDB" id="A0AAJ8KI43"/>
<evidence type="ECO:0000256" key="6">
    <source>
        <dbReference type="SAM" id="MobiDB-lite"/>
    </source>
</evidence>
<evidence type="ECO:0000256" key="1">
    <source>
        <dbReference type="ARBA" id="ARBA00005032"/>
    </source>
</evidence>
<feature type="domain" description="THIF-type NAD/FAD binding fold" evidence="7">
    <location>
        <begin position="47"/>
        <end position="142"/>
    </location>
</feature>
<dbReference type="FunFam" id="3.40.50.720:FF:000475">
    <property type="entry name" value="NEDD8-activating enzyme E1 regulatory subunit"/>
    <property type="match status" value="1"/>
</dbReference>
<dbReference type="InterPro" id="IPR000594">
    <property type="entry name" value="ThiF_NAD_FAD-bd"/>
</dbReference>
<dbReference type="PIRSF" id="PIRSF039099">
    <property type="entry name" value="APP-BP1"/>
    <property type="match status" value="1"/>
</dbReference>
<feature type="compositionally biased region" description="Basic and acidic residues" evidence="6">
    <location>
        <begin position="9"/>
        <end position="21"/>
    </location>
</feature>
<evidence type="ECO:0000256" key="4">
    <source>
        <dbReference type="ARBA" id="ARBA00022786"/>
    </source>
</evidence>
<dbReference type="Pfam" id="PF00899">
    <property type="entry name" value="ThiF"/>
    <property type="match status" value="1"/>
</dbReference>
<name>A0AAJ8KI43_9TREE</name>
<evidence type="ECO:0000256" key="2">
    <source>
        <dbReference type="ARBA" id="ARBA00006868"/>
    </source>
</evidence>
<accession>A0AAJ8KI43</accession>
<feature type="compositionally biased region" description="Polar residues" evidence="6">
    <location>
        <begin position="24"/>
        <end position="36"/>
    </location>
</feature>